<feature type="region of interest" description="Disordered" evidence="4">
    <location>
        <begin position="936"/>
        <end position="956"/>
    </location>
</feature>
<dbReference type="SUPFAM" id="SSF48452">
    <property type="entry name" value="TPR-like"/>
    <property type="match status" value="1"/>
</dbReference>
<evidence type="ECO:0000256" key="1">
    <source>
        <dbReference type="ARBA" id="ARBA00006739"/>
    </source>
</evidence>
<evidence type="ECO:0000256" key="4">
    <source>
        <dbReference type="SAM" id="MobiDB-lite"/>
    </source>
</evidence>
<reference evidence="6" key="1">
    <citation type="submission" date="2021-03" db="EMBL/GenBank/DDBJ databases">
        <title>The complete genome sequence of Acetobacter sp. TBRC 12339.</title>
        <authorList>
            <person name="Charoenyingcharoen P."/>
            <person name="Yukphan P."/>
        </authorList>
    </citation>
    <scope>NUCLEOTIDE SEQUENCE</scope>
    <source>
        <strain evidence="6">TBRC 12339</strain>
    </source>
</reference>
<feature type="compositionally biased region" description="Pro residues" evidence="4">
    <location>
        <begin position="701"/>
        <end position="712"/>
    </location>
</feature>
<dbReference type="PANTHER" id="PTHR43179:SF12">
    <property type="entry name" value="GALACTOFURANOSYLTRANSFERASE GLFT2"/>
    <property type="match status" value="1"/>
</dbReference>
<dbReference type="SUPFAM" id="SSF53448">
    <property type="entry name" value="Nucleotide-diphospho-sugar transferases"/>
    <property type="match status" value="1"/>
</dbReference>
<gene>
    <name evidence="6" type="ORF">J2D77_13075</name>
</gene>
<accession>A0A939HKH2</accession>
<dbReference type="Gene3D" id="3.40.50.2000">
    <property type="entry name" value="Glycogen Phosphorylase B"/>
    <property type="match status" value="1"/>
</dbReference>
<keyword evidence="3" id="KW-0808">Transferase</keyword>
<name>A0A939HKH2_9PROT</name>
<organism evidence="6 7">
    <name type="scientific">Acetobacter garciniae</name>
    <dbReference type="NCBI Taxonomy" id="2817435"/>
    <lineage>
        <taxon>Bacteria</taxon>
        <taxon>Pseudomonadati</taxon>
        <taxon>Pseudomonadota</taxon>
        <taxon>Alphaproteobacteria</taxon>
        <taxon>Acetobacterales</taxon>
        <taxon>Acetobacteraceae</taxon>
        <taxon>Acetobacter</taxon>
    </lineage>
</organism>
<dbReference type="EMBL" id="JAFVMH010000007">
    <property type="protein sequence ID" value="MBO1326083.1"/>
    <property type="molecule type" value="Genomic_DNA"/>
</dbReference>
<proteinExistence type="inferred from homology"/>
<dbReference type="Gene3D" id="3.90.550.10">
    <property type="entry name" value="Spore Coat Polysaccharide Biosynthesis Protein SpsA, Chain A"/>
    <property type="match status" value="1"/>
</dbReference>
<dbReference type="PANTHER" id="PTHR43179">
    <property type="entry name" value="RHAMNOSYLTRANSFERASE WBBL"/>
    <property type="match status" value="1"/>
</dbReference>
<dbReference type="InterPro" id="IPR001296">
    <property type="entry name" value="Glyco_trans_1"/>
</dbReference>
<evidence type="ECO:0000313" key="7">
    <source>
        <dbReference type="Proteomes" id="UP000664073"/>
    </source>
</evidence>
<evidence type="ECO:0000256" key="3">
    <source>
        <dbReference type="ARBA" id="ARBA00022679"/>
    </source>
</evidence>
<dbReference type="InterPro" id="IPR029044">
    <property type="entry name" value="Nucleotide-diphossugar_trans"/>
</dbReference>
<evidence type="ECO:0000313" key="6">
    <source>
        <dbReference type="EMBL" id="MBO1326083.1"/>
    </source>
</evidence>
<comment type="similarity">
    <text evidence="1">Belongs to the glycosyltransferase 2 family.</text>
</comment>
<evidence type="ECO:0000259" key="5">
    <source>
        <dbReference type="Pfam" id="PF00534"/>
    </source>
</evidence>
<dbReference type="InterPro" id="IPR011990">
    <property type="entry name" value="TPR-like_helical_dom_sf"/>
</dbReference>
<dbReference type="Gene3D" id="1.25.40.10">
    <property type="entry name" value="Tetratricopeptide repeat domain"/>
    <property type="match status" value="1"/>
</dbReference>
<dbReference type="Pfam" id="PF00534">
    <property type="entry name" value="Glycos_transf_1"/>
    <property type="match status" value="1"/>
</dbReference>
<comment type="caution">
    <text evidence="6">The sequence shown here is derived from an EMBL/GenBank/DDBJ whole genome shotgun (WGS) entry which is preliminary data.</text>
</comment>
<dbReference type="Proteomes" id="UP000664073">
    <property type="component" value="Unassembled WGS sequence"/>
</dbReference>
<evidence type="ECO:0000256" key="2">
    <source>
        <dbReference type="ARBA" id="ARBA00022676"/>
    </source>
</evidence>
<protein>
    <submittedName>
        <fullName evidence="6">Glycosyltransferase</fullName>
    </submittedName>
</protein>
<feature type="region of interest" description="Disordered" evidence="4">
    <location>
        <begin position="697"/>
        <end position="723"/>
    </location>
</feature>
<keyword evidence="7" id="KW-1185">Reference proteome</keyword>
<dbReference type="Pfam" id="PF13641">
    <property type="entry name" value="Glyco_tranf_2_3"/>
    <property type="match status" value="1"/>
</dbReference>
<dbReference type="GO" id="GO:0016757">
    <property type="term" value="F:glycosyltransferase activity"/>
    <property type="evidence" value="ECO:0007669"/>
    <property type="project" value="UniProtKB-KW"/>
</dbReference>
<dbReference type="AlphaFoldDB" id="A0A939HKH2"/>
<dbReference type="SUPFAM" id="SSF53756">
    <property type="entry name" value="UDP-Glycosyltransferase/glycogen phosphorylase"/>
    <property type="match status" value="1"/>
</dbReference>
<sequence length="1109" mass="118430">MGRNRKSHAVQVGFLTLRASRARARLASASAQQAFARGNVAWQAGEAARAWDWLERANRLAPQTPHVVFALALARQAVGQGSGAIALVEKLLTQAEFREGWVLLASLCLAQSRNGPAGAQACRRLLDRAVGAVEHLLAHYACTPESAVLVAAVVRAAGLPGWCGVANGQGRLVLGLPAQPTTPPLLICEGQTQPAIFHNGHWFCPPEWCGPFPQGKDENPTMALPGPASRDGRVRVSVDTVPLFPPAGLNMGMVRQCEGLVESDGYRLHGWVWLPHDPDTVPELCVLDARDNTPVLSFRAGDFHETAPPGRPLARCRTISLLCTALPRHVRSGLVRILGPDGRDLAGSPLHPAGLVAYAPAPAGAGRAVRNAAGGKAVPDKQHHVQPPDIRKRVLYKPVMCNVSVDQAGPPASIPAPAPLAVVVPVYADRARTIACLQSLGTSLDHARTGNGPARVVVVNDASPDPAFCRAVADFCAQAGFALIERACNAGFPAAVNTGLREVPGHDVVVLNADTLVVGNWLAELRHVAYAAPRTGTVTPFSNEASLFSYPGQDGQNPMPDLAQTRWLMRLAQAANAGHGVKVPTANGFCMYIRHDCLARTGFLREDVFAQGYGEENDFCLRATARGWWHMAAVGAFVAHAGGASFGGAGAGLRQRNQMVLEHLHPGYHARIARWLARDALHPWRRRFDLVRLRASGPHAAPAPHPDAPPSPSQALSQPMGQTPAKSGAVLLITHAAGGGVARVEGQRVAHWRGRGVRVLVLRPGPQGSVLEDGAVGPAPERYPALVFRGAADERLLARLLAAEGVRHVEIHHPAGHADATLALPARLGCPYDVFVHDYIWLCQRVTLLGPGGRYCGEPGVTGCDTCLARMGRRVAGALDGQAYLDRARNLLAGARRVVVPSGDVAARFDRHFPGLKLHVRPLERDRSRIRATIPGREKNSGKLPNKNDVSPGRGFFTTTESRGRVRVCVVGAIGVEKGYGVLLQAGRDAARRNLPLEFVLVGHTPDDEKLMQTERIFVTGPYAAADAVRLIRSAGADIALLPSIWPETWCFALTELWRAGLHVLAFDIGTPALRIRATGGGTLVPPGLGAAKLNEILLKKVKNRQENI</sequence>
<feature type="domain" description="Glycosyl transferase family 1" evidence="5">
    <location>
        <begin position="965"/>
        <end position="1105"/>
    </location>
</feature>
<keyword evidence="2" id="KW-0328">Glycosyltransferase</keyword>